<dbReference type="Gene3D" id="1.25.40.20">
    <property type="entry name" value="Ankyrin repeat-containing domain"/>
    <property type="match status" value="2"/>
</dbReference>
<dbReference type="Proteomes" id="UP001153709">
    <property type="component" value="Chromosome 5"/>
</dbReference>
<dbReference type="PANTHER" id="PTHR24198">
    <property type="entry name" value="ANKYRIN REPEAT AND PROTEIN KINASE DOMAIN-CONTAINING PROTEIN"/>
    <property type="match status" value="1"/>
</dbReference>
<keyword evidence="1" id="KW-0677">Repeat</keyword>
<dbReference type="PROSITE" id="PS50297">
    <property type="entry name" value="ANK_REP_REGION"/>
    <property type="match status" value="2"/>
</dbReference>
<proteinExistence type="predicted"/>
<accession>A0A9N9SY62</accession>
<dbReference type="EMBL" id="OU898280">
    <property type="protein sequence ID" value="CAG9834748.1"/>
    <property type="molecule type" value="Genomic_DNA"/>
</dbReference>
<feature type="repeat" description="ANK" evidence="3">
    <location>
        <begin position="53"/>
        <end position="85"/>
    </location>
</feature>
<evidence type="ECO:0000256" key="1">
    <source>
        <dbReference type="ARBA" id="ARBA00022737"/>
    </source>
</evidence>
<dbReference type="SUPFAM" id="SSF48403">
    <property type="entry name" value="Ankyrin repeat"/>
    <property type="match status" value="1"/>
</dbReference>
<gene>
    <name evidence="4" type="ORF">DIABBA_LOCUS8026</name>
</gene>
<evidence type="ECO:0000313" key="5">
    <source>
        <dbReference type="Proteomes" id="UP001153709"/>
    </source>
</evidence>
<dbReference type="PROSITE" id="PS50088">
    <property type="entry name" value="ANK_REPEAT"/>
    <property type="match status" value="2"/>
</dbReference>
<organism evidence="4 5">
    <name type="scientific">Diabrotica balteata</name>
    <name type="common">Banded cucumber beetle</name>
    <dbReference type="NCBI Taxonomy" id="107213"/>
    <lineage>
        <taxon>Eukaryota</taxon>
        <taxon>Metazoa</taxon>
        <taxon>Ecdysozoa</taxon>
        <taxon>Arthropoda</taxon>
        <taxon>Hexapoda</taxon>
        <taxon>Insecta</taxon>
        <taxon>Pterygota</taxon>
        <taxon>Neoptera</taxon>
        <taxon>Endopterygota</taxon>
        <taxon>Coleoptera</taxon>
        <taxon>Polyphaga</taxon>
        <taxon>Cucujiformia</taxon>
        <taxon>Chrysomeloidea</taxon>
        <taxon>Chrysomelidae</taxon>
        <taxon>Galerucinae</taxon>
        <taxon>Diabroticina</taxon>
        <taxon>Diabroticites</taxon>
        <taxon>Diabrotica</taxon>
    </lineage>
</organism>
<dbReference type="Pfam" id="PF13857">
    <property type="entry name" value="Ank_5"/>
    <property type="match status" value="1"/>
</dbReference>
<keyword evidence="5" id="KW-1185">Reference proteome</keyword>
<dbReference type="InterPro" id="IPR036770">
    <property type="entry name" value="Ankyrin_rpt-contain_sf"/>
</dbReference>
<keyword evidence="2 3" id="KW-0040">ANK repeat</keyword>
<evidence type="ECO:0000313" key="4">
    <source>
        <dbReference type="EMBL" id="CAG9834748.1"/>
    </source>
</evidence>
<evidence type="ECO:0000256" key="3">
    <source>
        <dbReference type="PROSITE-ProRule" id="PRU00023"/>
    </source>
</evidence>
<dbReference type="SMART" id="SM00248">
    <property type="entry name" value="ANK"/>
    <property type="match status" value="2"/>
</dbReference>
<protein>
    <submittedName>
        <fullName evidence="4">Uncharacterized protein</fullName>
    </submittedName>
</protein>
<feature type="repeat" description="ANK" evidence="3">
    <location>
        <begin position="20"/>
        <end position="52"/>
    </location>
</feature>
<dbReference type="OrthoDB" id="194358at2759"/>
<reference evidence="4" key="1">
    <citation type="submission" date="2022-01" db="EMBL/GenBank/DDBJ databases">
        <authorList>
            <person name="King R."/>
        </authorList>
    </citation>
    <scope>NUCLEOTIDE SEQUENCE</scope>
</reference>
<evidence type="ECO:0000256" key="2">
    <source>
        <dbReference type="ARBA" id="ARBA00023043"/>
    </source>
</evidence>
<name>A0A9N9SY62_DIABA</name>
<dbReference type="InterPro" id="IPR002110">
    <property type="entry name" value="Ankyrin_rpt"/>
</dbReference>
<sequence length="96" mass="10501">MCRELLSAQTAEQLKAQSANGDTALHLAVRRKDIDMVRILVDYGTSVDIRNGEGQTPLHIAAAEGDEVLVKYFYGVRASASVTDNQDRTPMHLGKT</sequence>
<dbReference type="PANTHER" id="PTHR24198:SF165">
    <property type="entry name" value="ANKYRIN REPEAT-CONTAINING PROTEIN-RELATED"/>
    <property type="match status" value="1"/>
</dbReference>
<dbReference type="AlphaFoldDB" id="A0A9N9SY62"/>